<dbReference type="GO" id="GO:0016740">
    <property type="term" value="F:transferase activity"/>
    <property type="evidence" value="ECO:0007669"/>
    <property type="project" value="UniProtKB-KW"/>
</dbReference>
<accession>A0A1I3VM50</accession>
<gene>
    <name evidence="2" type="ORF">SAMN05216429_10822</name>
</gene>
<evidence type="ECO:0000313" key="3">
    <source>
        <dbReference type="Proteomes" id="UP000199445"/>
    </source>
</evidence>
<evidence type="ECO:0000313" key="2">
    <source>
        <dbReference type="EMBL" id="SFJ95406.1"/>
    </source>
</evidence>
<dbReference type="AlphaFoldDB" id="A0A1I3VM50"/>
<dbReference type="OrthoDB" id="8634103at2"/>
<dbReference type="InterPro" id="IPR050983">
    <property type="entry name" value="GST_Omega/HSP26"/>
</dbReference>
<dbReference type="InterPro" id="IPR036249">
    <property type="entry name" value="Thioredoxin-like_sf"/>
</dbReference>
<dbReference type="Pfam" id="PF13409">
    <property type="entry name" value="GST_N_2"/>
    <property type="match status" value="1"/>
</dbReference>
<dbReference type="SUPFAM" id="SSF47616">
    <property type="entry name" value="GST C-terminal domain-like"/>
    <property type="match status" value="1"/>
</dbReference>
<dbReference type="InterPro" id="IPR004045">
    <property type="entry name" value="Glutathione_S-Trfase_N"/>
</dbReference>
<dbReference type="RefSeq" id="WP_091704947.1">
    <property type="nucleotide sequence ID" value="NZ_BMYN01000011.1"/>
</dbReference>
<protein>
    <submittedName>
        <fullName evidence="2">Glutathione S-transferase</fullName>
    </submittedName>
</protein>
<keyword evidence="2" id="KW-0808">Transferase</keyword>
<dbReference type="Proteomes" id="UP000199445">
    <property type="component" value="Unassembled WGS sequence"/>
</dbReference>
<sequence length="202" mass="21907">MKLYLNKTSPYARVARVCALEKQLGAKVSLKWVDPWADDAELLAVNPNGKIPVLVTEAGEAISESLLIALYLDGRSAVGSLVPTPDQANVLALAGLGQGLTDAAFTTVISRKHLGPDSDSTVLGQRRHNALSRCLEQLEGLVETDVMQAGINLGQIVTAVALSYMEFRLPEVRWHQQCPRLAEWLAVFAERASMKETSFPAP</sequence>
<dbReference type="Gene3D" id="3.40.30.10">
    <property type="entry name" value="Glutaredoxin"/>
    <property type="match status" value="1"/>
</dbReference>
<dbReference type="SUPFAM" id="SSF52833">
    <property type="entry name" value="Thioredoxin-like"/>
    <property type="match status" value="1"/>
</dbReference>
<proteinExistence type="predicted"/>
<feature type="domain" description="GST N-terminal" evidence="1">
    <location>
        <begin position="1"/>
        <end position="80"/>
    </location>
</feature>
<reference evidence="2 3" key="1">
    <citation type="submission" date="2016-10" db="EMBL/GenBank/DDBJ databases">
        <authorList>
            <person name="de Groot N.N."/>
        </authorList>
    </citation>
    <scope>NUCLEOTIDE SEQUENCE [LARGE SCALE GENOMIC DNA]</scope>
    <source>
        <strain evidence="2 3">IBRC-M 10445</strain>
    </source>
</reference>
<dbReference type="GO" id="GO:0005737">
    <property type="term" value="C:cytoplasm"/>
    <property type="evidence" value="ECO:0007669"/>
    <property type="project" value="TreeGrafter"/>
</dbReference>
<organism evidence="2 3">
    <name type="scientific">Marinobacter persicus</name>
    <dbReference type="NCBI Taxonomy" id="930118"/>
    <lineage>
        <taxon>Bacteria</taxon>
        <taxon>Pseudomonadati</taxon>
        <taxon>Pseudomonadota</taxon>
        <taxon>Gammaproteobacteria</taxon>
        <taxon>Pseudomonadales</taxon>
        <taxon>Marinobacteraceae</taxon>
        <taxon>Marinobacter</taxon>
    </lineage>
</organism>
<evidence type="ECO:0000259" key="1">
    <source>
        <dbReference type="PROSITE" id="PS50404"/>
    </source>
</evidence>
<dbReference type="PROSITE" id="PS50404">
    <property type="entry name" value="GST_NTER"/>
    <property type="match status" value="1"/>
</dbReference>
<dbReference type="PANTHER" id="PTHR43968:SF6">
    <property type="entry name" value="GLUTATHIONE S-TRANSFERASE OMEGA"/>
    <property type="match status" value="1"/>
</dbReference>
<dbReference type="InterPro" id="IPR036282">
    <property type="entry name" value="Glutathione-S-Trfase_C_sf"/>
</dbReference>
<keyword evidence="3" id="KW-1185">Reference proteome</keyword>
<dbReference type="PANTHER" id="PTHR43968">
    <property type="match status" value="1"/>
</dbReference>
<name>A0A1I3VM50_9GAMM</name>
<dbReference type="EMBL" id="FOSC01000008">
    <property type="protein sequence ID" value="SFJ95406.1"/>
    <property type="molecule type" value="Genomic_DNA"/>
</dbReference>
<dbReference type="Gene3D" id="1.20.1050.10">
    <property type="match status" value="1"/>
</dbReference>